<dbReference type="AlphaFoldDB" id="A0A0L0N665"/>
<evidence type="ECO:0000313" key="2">
    <source>
        <dbReference type="EMBL" id="KND89340.1"/>
    </source>
</evidence>
<feature type="region of interest" description="Disordered" evidence="1">
    <location>
        <begin position="86"/>
        <end position="143"/>
    </location>
</feature>
<organism evidence="2 3">
    <name type="scientific">Tolypocladium ophioglossoides (strain CBS 100239)</name>
    <name type="common">Snaketongue truffleclub</name>
    <name type="synonym">Elaphocordyceps ophioglossoides</name>
    <dbReference type="NCBI Taxonomy" id="1163406"/>
    <lineage>
        <taxon>Eukaryota</taxon>
        <taxon>Fungi</taxon>
        <taxon>Dikarya</taxon>
        <taxon>Ascomycota</taxon>
        <taxon>Pezizomycotina</taxon>
        <taxon>Sordariomycetes</taxon>
        <taxon>Hypocreomycetidae</taxon>
        <taxon>Hypocreales</taxon>
        <taxon>Ophiocordycipitaceae</taxon>
        <taxon>Tolypocladium</taxon>
    </lineage>
</organism>
<proteinExistence type="predicted"/>
<name>A0A0L0N665_TOLOC</name>
<comment type="caution">
    <text evidence="2">The sequence shown here is derived from an EMBL/GenBank/DDBJ whole genome shotgun (WGS) entry which is preliminary data.</text>
</comment>
<evidence type="ECO:0000313" key="3">
    <source>
        <dbReference type="Proteomes" id="UP000036947"/>
    </source>
</evidence>
<reference evidence="2 3" key="1">
    <citation type="journal article" date="2015" name="BMC Genomics">
        <title>The genome of the truffle-parasite Tolypocladium ophioglossoides and the evolution of antifungal peptaibiotics.</title>
        <authorList>
            <person name="Quandt C.A."/>
            <person name="Bushley K.E."/>
            <person name="Spatafora J.W."/>
        </authorList>
    </citation>
    <scope>NUCLEOTIDE SEQUENCE [LARGE SCALE GENOMIC DNA]</scope>
    <source>
        <strain evidence="2 3">CBS 100239</strain>
    </source>
</reference>
<sequence length="143" mass="15244">MPGLTVLPAQVPPLPPAALVLLQGEAQLLAVSRRRPGVRLRGRAQDTRQRVVSPPRVPAPARPSTVSLTRRAAAVLRSLGYAAALAQPRASNAAKGRNAAHDEEEDFEDEQPLLEPFTQLSLEKPSTSASPRAPPPCSTPVLR</sequence>
<gene>
    <name evidence="2" type="ORF">TOPH_05947</name>
</gene>
<feature type="compositionally biased region" description="Pro residues" evidence="1">
    <location>
        <begin position="132"/>
        <end position="143"/>
    </location>
</feature>
<keyword evidence="3" id="KW-1185">Reference proteome</keyword>
<feature type="compositionally biased region" description="Acidic residues" evidence="1">
    <location>
        <begin position="102"/>
        <end position="112"/>
    </location>
</feature>
<protein>
    <submittedName>
        <fullName evidence="2">Uncharacterized protein</fullName>
    </submittedName>
</protein>
<dbReference type="STRING" id="1163406.A0A0L0N665"/>
<accession>A0A0L0N665</accession>
<dbReference type="Proteomes" id="UP000036947">
    <property type="component" value="Unassembled WGS sequence"/>
</dbReference>
<feature type="region of interest" description="Disordered" evidence="1">
    <location>
        <begin position="39"/>
        <end position="66"/>
    </location>
</feature>
<evidence type="ECO:0000256" key="1">
    <source>
        <dbReference type="SAM" id="MobiDB-lite"/>
    </source>
</evidence>
<dbReference type="EMBL" id="LFRF01000019">
    <property type="protein sequence ID" value="KND89340.1"/>
    <property type="molecule type" value="Genomic_DNA"/>
</dbReference>